<keyword evidence="10 16" id="KW-0798">TonB box</keyword>
<dbReference type="GO" id="GO:0038023">
    <property type="term" value="F:signaling receptor activity"/>
    <property type="evidence" value="ECO:0007669"/>
    <property type="project" value="InterPro"/>
</dbReference>
<dbReference type="GO" id="GO:0015344">
    <property type="term" value="F:siderophore uptake transmembrane transporter activity"/>
    <property type="evidence" value="ECO:0007669"/>
    <property type="project" value="TreeGrafter"/>
</dbReference>
<dbReference type="Pfam" id="PF07715">
    <property type="entry name" value="Plug"/>
    <property type="match status" value="1"/>
</dbReference>
<dbReference type="InterPro" id="IPR000531">
    <property type="entry name" value="Beta-barrel_TonB"/>
</dbReference>
<dbReference type="HOGENOM" id="CLU_008287_9_3_4"/>
<keyword evidence="11 14" id="KW-0472">Membrane</keyword>
<evidence type="ECO:0000256" key="3">
    <source>
        <dbReference type="ARBA" id="ARBA00022448"/>
    </source>
</evidence>
<dbReference type="CDD" id="cd01347">
    <property type="entry name" value="ligand_gated_channel"/>
    <property type="match status" value="1"/>
</dbReference>
<accession>A1K9V5</accession>
<evidence type="ECO:0000256" key="14">
    <source>
        <dbReference type="PROSITE-ProRule" id="PRU01360"/>
    </source>
</evidence>
<keyword evidence="5" id="KW-0410">Iron transport</keyword>
<evidence type="ECO:0000256" key="17">
    <source>
        <dbReference type="SAM" id="MobiDB-lite"/>
    </source>
</evidence>
<dbReference type="PROSITE" id="PS52016">
    <property type="entry name" value="TONB_DEPENDENT_REC_3"/>
    <property type="match status" value="1"/>
</dbReference>
<comment type="similarity">
    <text evidence="2 14 16">Belongs to the TonB-dependent receptor family.</text>
</comment>
<evidence type="ECO:0000256" key="15">
    <source>
        <dbReference type="PROSITE-ProRule" id="PRU10144"/>
    </source>
</evidence>
<evidence type="ECO:0000256" key="11">
    <source>
        <dbReference type="ARBA" id="ARBA00023136"/>
    </source>
</evidence>
<dbReference type="Proteomes" id="UP000002588">
    <property type="component" value="Chromosome"/>
</dbReference>
<dbReference type="eggNOG" id="COG4773">
    <property type="taxonomic scope" value="Bacteria"/>
</dbReference>
<dbReference type="GO" id="GO:0009279">
    <property type="term" value="C:cell outer membrane"/>
    <property type="evidence" value="ECO:0007669"/>
    <property type="project" value="UniProtKB-SubCell"/>
</dbReference>
<dbReference type="Pfam" id="PF00593">
    <property type="entry name" value="TonB_dep_Rec_b-barrel"/>
    <property type="match status" value="1"/>
</dbReference>
<keyword evidence="22" id="KW-1185">Reference proteome</keyword>
<evidence type="ECO:0000256" key="16">
    <source>
        <dbReference type="RuleBase" id="RU003357"/>
    </source>
</evidence>
<dbReference type="RefSeq" id="WP_011766719.1">
    <property type="nucleotide sequence ID" value="NC_008702.1"/>
</dbReference>
<keyword evidence="13 14" id="KW-0998">Cell outer membrane</keyword>
<keyword evidence="4 14" id="KW-1134">Transmembrane beta strand</keyword>
<proteinExistence type="inferred from homology"/>
<evidence type="ECO:0000256" key="12">
    <source>
        <dbReference type="ARBA" id="ARBA00023170"/>
    </source>
</evidence>
<evidence type="ECO:0000256" key="18">
    <source>
        <dbReference type="SAM" id="SignalP"/>
    </source>
</evidence>
<evidence type="ECO:0000256" key="1">
    <source>
        <dbReference type="ARBA" id="ARBA00004571"/>
    </source>
</evidence>
<feature type="compositionally biased region" description="Low complexity" evidence="17">
    <location>
        <begin position="52"/>
        <end position="65"/>
    </location>
</feature>
<dbReference type="PROSITE" id="PS01156">
    <property type="entry name" value="TONB_DEPENDENT_REC_2"/>
    <property type="match status" value="1"/>
</dbReference>
<evidence type="ECO:0000256" key="13">
    <source>
        <dbReference type="ARBA" id="ARBA00023237"/>
    </source>
</evidence>
<dbReference type="NCBIfam" id="NF007447">
    <property type="entry name" value="PRK10003.1"/>
    <property type="match status" value="1"/>
</dbReference>
<evidence type="ECO:0000256" key="2">
    <source>
        <dbReference type="ARBA" id="ARBA00009810"/>
    </source>
</evidence>
<evidence type="ECO:0000256" key="9">
    <source>
        <dbReference type="ARBA" id="ARBA00023065"/>
    </source>
</evidence>
<dbReference type="InterPro" id="IPR012910">
    <property type="entry name" value="Plug_dom"/>
</dbReference>
<sequence length="737" mass="80172">MPRFVPPPNPIPNPALTPLALALPLICTPILTTPALAQSTTPEAPRILQPVTVSADTTAAPDPATEGTGSYTTRVTRSATRLDLSIRDTPQSVSVVTRERIDDQGLQSITDVVAATTGVSTKVNDSSRSSFSARGFAIDNLQIDGIPTTWSTGWSAGETLTDTAIYDRVEIVRGATGLMTGAGNPSAAINLVRKHADSTVFTGAVTLGAGSWDNYFGTVDLTAPLNASGSVRARVVGSLQDQDSYVDLYHNRRETLYGVVDADLGERTRLSVGASRQENDPDASQWGGLPAWHADGTRTDWRRSATTAAKWASWASSHRTHFVRLEHQFDNGWKAELMLNHGENEGDLKLLYLYGTPDRSTGLGMGASPARYAVSRKQDDIGVHASGPFELLGRKHELAFGLMRSEQDFDATRRAAAGVSAVGNFNLWDGSYPEPAWGPETLSEAYETVQEAAYAVARLSLADPLKLIVGARVSNWTRDGQTPTARYEFDHKGVVTPYAGLIYDIDGQHSAYASYTDIFNPQNYRDRNGDYLDPLTGKSYEVGVKGEYFGGRLNASLAVFRIEQDNLAQTDAGYLVPGTSNQAYYAAQGTTSEGYEIEVAGEPAPGWKIAAGWTQFEAKDEDGDKVNTNHPRRMLKLFTTWQLPGAWEKLTVGGGINWEGENYTAVTNPVTGAAEKLKQRPYALVNLMARYQISKAVSAQLNVNNLFDKTYYSQIGFYNQLAYGAPRNAQLTLKYQF</sequence>
<protein>
    <submittedName>
        <fullName evidence="21">Probable TonB-dependent receptor</fullName>
    </submittedName>
</protein>
<dbReference type="AlphaFoldDB" id="A1K9V5"/>
<evidence type="ECO:0000256" key="5">
    <source>
        <dbReference type="ARBA" id="ARBA00022496"/>
    </source>
</evidence>
<gene>
    <name evidence="21" type="primary">fpvA2</name>
    <name evidence="21" type="ordered locus">azo2994</name>
</gene>
<dbReference type="Gene3D" id="2.40.170.20">
    <property type="entry name" value="TonB-dependent receptor, beta-barrel domain"/>
    <property type="match status" value="1"/>
</dbReference>
<keyword evidence="3 14" id="KW-0813">Transport</keyword>
<dbReference type="PANTHER" id="PTHR32552">
    <property type="entry name" value="FERRICHROME IRON RECEPTOR-RELATED"/>
    <property type="match status" value="1"/>
</dbReference>
<dbReference type="PANTHER" id="PTHR32552:SF74">
    <property type="entry name" value="HYDROXAMATE SIDEROPHORE RECEPTOR FHUE"/>
    <property type="match status" value="1"/>
</dbReference>
<evidence type="ECO:0000256" key="8">
    <source>
        <dbReference type="ARBA" id="ARBA00023004"/>
    </source>
</evidence>
<dbReference type="InterPro" id="IPR039426">
    <property type="entry name" value="TonB-dep_rcpt-like"/>
</dbReference>
<dbReference type="InterPro" id="IPR010917">
    <property type="entry name" value="TonB_rcpt_CS"/>
</dbReference>
<dbReference type="KEGG" id="azo:azo2994"/>
<dbReference type="SUPFAM" id="SSF56935">
    <property type="entry name" value="Porins"/>
    <property type="match status" value="1"/>
</dbReference>
<feature type="region of interest" description="Disordered" evidence="17">
    <location>
        <begin position="52"/>
        <end position="72"/>
    </location>
</feature>
<dbReference type="FunFam" id="2.170.130.10:FF:000010">
    <property type="entry name" value="Ferripyoverdine receptor"/>
    <property type="match status" value="1"/>
</dbReference>
<dbReference type="STRING" id="62928.azo2994"/>
<organism evidence="21 22">
    <name type="scientific">Azoarcus sp. (strain BH72)</name>
    <dbReference type="NCBI Taxonomy" id="418699"/>
    <lineage>
        <taxon>Bacteria</taxon>
        <taxon>Pseudomonadati</taxon>
        <taxon>Pseudomonadota</taxon>
        <taxon>Betaproteobacteria</taxon>
        <taxon>Rhodocyclales</taxon>
        <taxon>Zoogloeaceae</taxon>
        <taxon>Azoarcus</taxon>
    </lineage>
</organism>
<dbReference type="GO" id="GO:0015891">
    <property type="term" value="P:siderophore transport"/>
    <property type="evidence" value="ECO:0007669"/>
    <property type="project" value="InterPro"/>
</dbReference>
<evidence type="ECO:0000256" key="4">
    <source>
        <dbReference type="ARBA" id="ARBA00022452"/>
    </source>
</evidence>
<keyword evidence="9" id="KW-0406">Ion transport</keyword>
<evidence type="ECO:0000313" key="21">
    <source>
        <dbReference type="EMBL" id="CAL95610.1"/>
    </source>
</evidence>
<evidence type="ECO:0000256" key="7">
    <source>
        <dbReference type="ARBA" id="ARBA00022729"/>
    </source>
</evidence>
<dbReference type="InterPro" id="IPR010105">
    <property type="entry name" value="TonB_sidphr_rcpt"/>
</dbReference>
<name>A1K9V5_AZOSB</name>
<dbReference type="InterPro" id="IPR036942">
    <property type="entry name" value="Beta-barrel_TonB_sf"/>
</dbReference>
<keyword evidence="8" id="KW-0408">Iron</keyword>
<dbReference type="InterPro" id="IPR037066">
    <property type="entry name" value="Plug_dom_sf"/>
</dbReference>
<evidence type="ECO:0000259" key="19">
    <source>
        <dbReference type="Pfam" id="PF00593"/>
    </source>
</evidence>
<evidence type="ECO:0000313" key="22">
    <source>
        <dbReference type="Proteomes" id="UP000002588"/>
    </source>
</evidence>
<comment type="subcellular location">
    <subcellularLocation>
        <location evidence="1 14">Cell outer membrane</location>
        <topology evidence="1 14">Multi-pass membrane protein</topology>
    </subcellularLocation>
</comment>
<feature type="domain" description="TonB-dependent receptor-like beta-barrel" evidence="19">
    <location>
        <begin position="294"/>
        <end position="706"/>
    </location>
</feature>
<evidence type="ECO:0000256" key="6">
    <source>
        <dbReference type="ARBA" id="ARBA00022692"/>
    </source>
</evidence>
<keyword evidence="12 21" id="KW-0675">Receptor</keyword>
<dbReference type="EMBL" id="AM406670">
    <property type="protein sequence ID" value="CAL95610.1"/>
    <property type="molecule type" value="Genomic_DNA"/>
</dbReference>
<feature type="chain" id="PRO_5002635385" evidence="18">
    <location>
        <begin position="38"/>
        <end position="737"/>
    </location>
</feature>
<keyword evidence="6 14" id="KW-0812">Transmembrane</keyword>
<reference evidence="21 22" key="1">
    <citation type="journal article" date="2006" name="Nat. Biotechnol.">
        <title>Complete genome of the mutualistic, N2-fixing grass endophyte Azoarcus sp. strain BH72.</title>
        <authorList>
            <person name="Krause A."/>
            <person name="Ramakumar A."/>
            <person name="Bartels D."/>
            <person name="Battistoni F."/>
            <person name="Bekel T."/>
            <person name="Boch J."/>
            <person name="Boehm M."/>
            <person name="Friedrich F."/>
            <person name="Hurek T."/>
            <person name="Krause L."/>
            <person name="Linke B."/>
            <person name="McHardy A.C."/>
            <person name="Sarkar A."/>
            <person name="Schneiker S."/>
            <person name="Syed A.A."/>
            <person name="Thauer R."/>
            <person name="Vorhoelter F.-J."/>
            <person name="Weidner S."/>
            <person name="Puehler A."/>
            <person name="Reinhold-Hurek B."/>
            <person name="Kaiser O."/>
            <person name="Goesmann A."/>
        </authorList>
    </citation>
    <scope>NUCLEOTIDE SEQUENCE [LARGE SCALE GENOMIC DNA]</scope>
    <source>
        <strain evidence="21 22">BH72</strain>
    </source>
</reference>
<feature type="domain" description="TonB-dependent receptor plug" evidence="20">
    <location>
        <begin position="86"/>
        <end position="186"/>
    </location>
</feature>
<evidence type="ECO:0000259" key="20">
    <source>
        <dbReference type="Pfam" id="PF07715"/>
    </source>
</evidence>
<dbReference type="Gene3D" id="2.170.130.10">
    <property type="entry name" value="TonB-dependent receptor, plug domain"/>
    <property type="match status" value="1"/>
</dbReference>
<dbReference type="NCBIfam" id="TIGR01783">
    <property type="entry name" value="TonB-siderophor"/>
    <property type="match status" value="1"/>
</dbReference>
<keyword evidence="7 18" id="KW-0732">Signal</keyword>
<feature type="short sequence motif" description="TonB C-terminal box" evidence="15">
    <location>
        <begin position="720"/>
        <end position="737"/>
    </location>
</feature>
<feature type="signal peptide" evidence="18">
    <location>
        <begin position="1"/>
        <end position="37"/>
    </location>
</feature>
<evidence type="ECO:0000256" key="10">
    <source>
        <dbReference type="ARBA" id="ARBA00023077"/>
    </source>
</evidence>